<gene>
    <name evidence="4" type="ORF">SAMN05421545_2222</name>
</gene>
<dbReference type="PANTHER" id="PTHR43018">
    <property type="entry name" value="PHOSPHO-2-DEHYDRO-3-DEOXYHEPTONATE ALDOLASE"/>
    <property type="match status" value="1"/>
</dbReference>
<dbReference type="PANTHER" id="PTHR43018:SF1">
    <property type="entry name" value="PROTEIN AROA(G)"/>
    <property type="match status" value="1"/>
</dbReference>
<evidence type="ECO:0000256" key="2">
    <source>
        <dbReference type="ARBA" id="ARBA00022679"/>
    </source>
</evidence>
<keyword evidence="2" id="KW-0808">Transferase</keyword>
<dbReference type="InterPro" id="IPR013785">
    <property type="entry name" value="Aldolase_TIM"/>
</dbReference>
<dbReference type="Pfam" id="PF00793">
    <property type="entry name" value="DAHP_synth_1"/>
    <property type="match status" value="1"/>
</dbReference>
<evidence type="ECO:0000313" key="4">
    <source>
        <dbReference type="EMBL" id="SIR08800.1"/>
    </source>
</evidence>
<dbReference type="InterPro" id="IPR036263">
    <property type="entry name" value="Chorismate_II_sf"/>
</dbReference>
<dbReference type="GO" id="GO:0004106">
    <property type="term" value="F:chorismate mutase activity"/>
    <property type="evidence" value="ECO:0007669"/>
    <property type="project" value="UniProtKB-EC"/>
</dbReference>
<dbReference type="SUPFAM" id="SSF48600">
    <property type="entry name" value="Chorismate mutase II"/>
    <property type="match status" value="1"/>
</dbReference>
<evidence type="ECO:0000313" key="5">
    <source>
        <dbReference type="Proteomes" id="UP000185924"/>
    </source>
</evidence>
<feature type="domain" description="Chorismate mutase" evidence="3">
    <location>
        <begin position="288"/>
        <end position="379"/>
    </location>
</feature>
<dbReference type="Proteomes" id="UP000185924">
    <property type="component" value="Unassembled WGS sequence"/>
</dbReference>
<name>A0A1N6Y2K6_9BACT</name>
<dbReference type="SMART" id="SM00830">
    <property type="entry name" value="CM_2"/>
    <property type="match status" value="1"/>
</dbReference>
<dbReference type="GO" id="GO:0046417">
    <property type="term" value="P:chorismate metabolic process"/>
    <property type="evidence" value="ECO:0007669"/>
    <property type="project" value="InterPro"/>
</dbReference>
<dbReference type="InterPro" id="IPR002701">
    <property type="entry name" value="CM_II_prokaryot"/>
</dbReference>
<dbReference type="Pfam" id="PF01817">
    <property type="entry name" value="CM_2"/>
    <property type="match status" value="1"/>
</dbReference>
<dbReference type="Gene3D" id="1.20.59.10">
    <property type="entry name" value="Chorismate mutase"/>
    <property type="match status" value="1"/>
</dbReference>
<reference evidence="5" key="1">
    <citation type="submission" date="2017-01" db="EMBL/GenBank/DDBJ databases">
        <authorList>
            <person name="Varghese N."/>
            <person name="Submissions S."/>
        </authorList>
    </citation>
    <scope>NUCLEOTIDE SEQUENCE [LARGE SCALE GENOMIC DNA]</scope>
    <source>
        <strain evidence="5">DM9</strain>
    </source>
</reference>
<protein>
    <recommendedName>
        <fullName evidence="1">chorismate mutase</fullName>
        <ecNumber evidence="1">5.4.99.5</ecNumber>
    </recommendedName>
</protein>
<dbReference type="InterPro" id="IPR036979">
    <property type="entry name" value="CM_dom_sf"/>
</dbReference>
<sequence length="409" mass="44914">MFDPSTRIQSPETEAMKAGITIAQTNMNMKSVSNLSTHAQPLIIAGPCSAETEEQVLATAHQLKDAGVSIFRAGIWKPRTRPGSFEGVGTPGLAWLQRVQRETGLRVATEVANTIHVQQCLQHGIDVLWIGARTTANPFAVQEIADALKGVDIPVLVKNPVNPDVQLWLGAIERLEKAGISQTGAIHRGISPLGKSVYRNNPEWNMPMTLKELRPDLMLINDPSHIAGNRELLAGIAETALALHMDGLMIETHIQPEVAWSDAAQQISPQALAELLAKLSGRPLDADTKSAADLSDMRHSIDYIDEQLIDLLSYRMQVAAEIGQYKMQHGLPVFQEERWTELLEKHASLASSKNLNEEFITQLFDRIHQESVRRQHGVLPLIPAGYSLQATTTAPEALPAAQCQTRAIF</sequence>
<evidence type="ECO:0000256" key="1">
    <source>
        <dbReference type="ARBA" id="ARBA00012404"/>
    </source>
</evidence>
<dbReference type="AlphaFoldDB" id="A0A1N6Y2K6"/>
<proteinExistence type="predicted"/>
<dbReference type="InterPro" id="IPR052899">
    <property type="entry name" value="Class-I_DAHP_synthase"/>
</dbReference>
<dbReference type="EMBL" id="FTNM01000003">
    <property type="protein sequence ID" value="SIR08800.1"/>
    <property type="molecule type" value="Genomic_DNA"/>
</dbReference>
<dbReference type="GO" id="GO:0016740">
    <property type="term" value="F:transferase activity"/>
    <property type="evidence" value="ECO:0007669"/>
    <property type="project" value="UniProtKB-KW"/>
</dbReference>
<dbReference type="EC" id="5.4.99.5" evidence="1"/>
<evidence type="ECO:0000259" key="3">
    <source>
        <dbReference type="PROSITE" id="PS51168"/>
    </source>
</evidence>
<accession>A0A1N6Y2K6</accession>
<dbReference type="Gene3D" id="3.20.20.70">
    <property type="entry name" value="Aldolase class I"/>
    <property type="match status" value="1"/>
</dbReference>
<dbReference type="PROSITE" id="PS51168">
    <property type="entry name" value="CHORISMATE_MUT_2"/>
    <property type="match status" value="1"/>
</dbReference>
<dbReference type="SUPFAM" id="SSF51569">
    <property type="entry name" value="Aldolase"/>
    <property type="match status" value="1"/>
</dbReference>
<keyword evidence="5" id="KW-1185">Reference proteome</keyword>
<dbReference type="STRING" id="1077936.SAMN05421545_2222"/>
<dbReference type="InterPro" id="IPR006218">
    <property type="entry name" value="DAHP1/KDSA"/>
</dbReference>
<organism evidence="4 5">
    <name type="scientific">Pontibacter lucknowensis</name>
    <dbReference type="NCBI Taxonomy" id="1077936"/>
    <lineage>
        <taxon>Bacteria</taxon>
        <taxon>Pseudomonadati</taxon>
        <taxon>Bacteroidota</taxon>
        <taxon>Cytophagia</taxon>
        <taxon>Cytophagales</taxon>
        <taxon>Hymenobacteraceae</taxon>
        <taxon>Pontibacter</taxon>
    </lineage>
</organism>